<evidence type="ECO:0000256" key="2">
    <source>
        <dbReference type="ARBA" id="ARBA00012485"/>
    </source>
</evidence>
<dbReference type="RefSeq" id="XP_030837221.1">
    <property type="nucleotide sequence ID" value="XM_030981361.1"/>
</dbReference>
<evidence type="ECO:0000313" key="8">
    <source>
        <dbReference type="Proteomes" id="UP000007110"/>
    </source>
</evidence>
<dbReference type="InterPro" id="IPR000569">
    <property type="entry name" value="HECT_dom"/>
</dbReference>
<evidence type="ECO:0000256" key="4">
    <source>
        <dbReference type="ARBA" id="ARBA00022786"/>
    </source>
</evidence>
<dbReference type="AlphaFoldDB" id="A0A7M7NIQ4"/>
<organism evidence="7 8">
    <name type="scientific">Strongylocentrotus purpuratus</name>
    <name type="common">Purple sea urchin</name>
    <dbReference type="NCBI Taxonomy" id="7668"/>
    <lineage>
        <taxon>Eukaryota</taxon>
        <taxon>Metazoa</taxon>
        <taxon>Echinodermata</taxon>
        <taxon>Eleutherozoa</taxon>
        <taxon>Echinozoa</taxon>
        <taxon>Echinoidea</taxon>
        <taxon>Euechinoidea</taxon>
        <taxon>Echinacea</taxon>
        <taxon>Camarodonta</taxon>
        <taxon>Echinidea</taxon>
        <taxon>Strongylocentrotidae</taxon>
        <taxon>Strongylocentrotus</taxon>
    </lineage>
</organism>
<evidence type="ECO:0000256" key="1">
    <source>
        <dbReference type="ARBA" id="ARBA00000885"/>
    </source>
</evidence>
<dbReference type="InterPro" id="IPR035983">
    <property type="entry name" value="Hect_E3_ubiquitin_ligase"/>
</dbReference>
<dbReference type="GO" id="GO:0061630">
    <property type="term" value="F:ubiquitin protein ligase activity"/>
    <property type="evidence" value="ECO:0007669"/>
    <property type="project" value="UniProtKB-EC"/>
</dbReference>
<protein>
    <recommendedName>
        <fullName evidence="2">HECT-type E3 ubiquitin transferase</fullName>
        <ecNumber evidence="2">2.3.2.26</ecNumber>
    </recommendedName>
</protein>
<dbReference type="KEGG" id="spu:115922462"/>
<comment type="catalytic activity">
    <reaction evidence="1">
        <text>S-ubiquitinyl-[E2 ubiquitin-conjugating enzyme]-L-cysteine + [acceptor protein]-L-lysine = [E2 ubiquitin-conjugating enzyme]-L-cysteine + N(6)-ubiquitinyl-[acceptor protein]-L-lysine.</text>
        <dbReference type="EC" id="2.3.2.26"/>
    </reaction>
</comment>
<dbReference type="SMART" id="SM00119">
    <property type="entry name" value="HECTc"/>
    <property type="match status" value="1"/>
</dbReference>
<dbReference type="OrthoDB" id="8068875at2759"/>
<evidence type="ECO:0000256" key="3">
    <source>
        <dbReference type="ARBA" id="ARBA00022679"/>
    </source>
</evidence>
<dbReference type="Proteomes" id="UP000007110">
    <property type="component" value="Unassembled WGS sequence"/>
</dbReference>
<keyword evidence="3" id="KW-0808">Transferase</keyword>
<dbReference type="EnsemblMetazoa" id="XM_030981361">
    <property type="protein sequence ID" value="XP_030837221"/>
    <property type="gene ID" value="LOC115922462"/>
</dbReference>
<keyword evidence="8" id="KW-1185">Reference proteome</keyword>
<reference evidence="7" key="2">
    <citation type="submission" date="2021-01" db="UniProtKB">
        <authorList>
            <consortium name="EnsemblMetazoa"/>
        </authorList>
    </citation>
    <scope>IDENTIFICATION</scope>
</reference>
<reference evidence="8" key="1">
    <citation type="submission" date="2015-02" db="EMBL/GenBank/DDBJ databases">
        <title>Genome sequencing for Strongylocentrotus purpuratus.</title>
        <authorList>
            <person name="Murali S."/>
            <person name="Liu Y."/>
            <person name="Vee V."/>
            <person name="English A."/>
            <person name="Wang M."/>
            <person name="Skinner E."/>
            <person name="Han Y."/>
            <person name="Muzny D.M."/>
            <person name="Worley K.C."/>
            <person name="Gibbs R.A."/>
        </authorList>
    </citation>
    <scope>NUCLEOTIDE SEQUENCE</scope>
</reference>
<accession>A0A7M7NIQ4</accession>
<dbReference type="GO" id="GO:0000209">
    <property type="term" value="P:protein polyubiquitination"/>
    <property type="evidence" value="ECO:0007669"/>
    <property type="project" value="InterPro"/>
</dbReference>
<dbReference type="PROSITE" id="PS50237">
    <property type="entry name" value="HECT"/>
    <property type="match status" value="1"/>
</dbReference>
<dbReference type="InterPro" id="IPR044611">
    <property type="entry name" value="E3A/B/C-like"/>
</dbReference>
<dbReference type="PANTHER" id="PTHR45700:SF8">
    <property type="entry name" value="HECT-TYPE E3 UBIQUITIN TRANSFERASE"/>
    <property type="match status" value="1"/>
</dbReference>
<dbReference type="GeneID" id="115922462"/>
<dbReference type="Gene3D" id="3.30.2410.10">
    <property type="entry name" value="Hect, E3 ligase catalytic domain"/>
    <property type="match status" value="1"/>
</dbReference>
<keyword evidence="4 5" id="KW-0833">Ubl conjugation pathway</keyword>
<comment type="caution">
    <text evidence="5">Lacks conserved residue(s) required for the propagation of feature annotation.</text>
</comment>
<proteinExistence type="predicted"/>
<feature type="domain" description="HECT" evidence="6">
    <location>
        <begin position="68"/>
        <end position="227"/>
    </location>
</feature>
<dbReference type="InParanoid" id="A0A7M7NIQ4"/>
<sequence length="227" mass="26029">MLTTACKLMVASSSKWQPIALPQTAKFPTFLWQFGRRLFLWHILVFGESAAKHLYVKKKVQDYLAPSQFAAFQQGFNKVCDTRVLGIFRPVELEALVTGEKYFDWVALEKSTQYKDPYTDSHSTIKMFWEVFHALDDDQKREFLVFVAGSDRVPVGGLQNLGLTIVELIPEDAVDNYDDLCLKVHRCNNDRYNRTLELPMHTSKELVKDRLLATLSISLPNGPFHIA</sequence>
<evidence type="ECO:0000313" key="7">
    <source>
        <dbReference type="EnsemblMetazoa" id="XP_030837221"/>
    </source>
</evidence>
<dbReference type="SUPFAM" id="SSF56204">
    <property type="entry name" value="Hect, E3 ligase catalytic domain"/>
    <property type="match status" value="1"/>
</dbReference>
<dbReference type="Pfam" id="PF00632">
    <property type="entry name" value="HECT"/>
    <property type="match status" value="1"/>
</dbReference>
<name>A0A7M7NIQ4_STRPU</name>
<evidence type="ECO:0000259" key="6">
    <source>
        <dbReference type="PROSITE" id="PS50237"/>
    </source>
</evidence>
<evidence type="ECO:0000256" key="5">
    <source>
        <dbReference type="PROSITE-ProRule" id="PRU00104"/>
    </source>
</evidence>
<dbReference type="PANTHER" id="PTHR45700">
    <property type="entry name" value="UBIQUITIN-PROTEIN LIGASE E3C"/>
    <property type="match status" value="1"/>
</dbReference>
<dbReference type="EC" id="2.3.2.26" evidence="2"/>